<protein>
    <submittedName>
        <fullName evidence="3">Uncharacterized protein</fullName>
    </submittedName>
</protein>
<accession>A0A915D5X6</accession>
<feature type="compositionally biased region" description="Polar residues" evidence="1">
    <location>
        <begin position="334"/>
        <end position="347"/>
    </location>
</feature>
<evidence type="ECO:0000313" key="3">
    <source>
        <dbReference type="WBParaSite" id="jg16343"/>
    </source>
</evidence>
<organism evidence="2 3">
    <name type="scientific">Ditylenchus dipsaci</name>
    <dbReference type="NCBI Taxonomy" id="166011"/>
    <lineage>
        <taxon>Eukaryota</taxon>
        <taxon>Metazoa</taxon>
        <taxon>Ecdysozoa</taxon>
        <taxon>Nematoda</taxon>
        <taxon>Chromadorea</taxon>
        <taxon>Rhabditida</taxon>
        <taxon>Tylenchina</taxon>
        <taxon>Tylenchomorpha</taxon>
        <taxon>Sphaerularioidea</taxon>
        <taxon>Anguinidae</taxon>
        <taxon>Anguininae</taxon>
        <taxon>Ditylenchus</taxon>
    </lineage>
</organism>
<evidence type="ECO:0000313" key="2">
    <source>
        <dbReference type="Proteomes" id="UP000887574"/>
    </source>
</evidence>
<name>A0A915D5X6_9BILA</name>
<dbReference type="AlphaFoldDB" id="A0A915D5X6"/>
<evidence type="ECO:0000256" key="1">
    <source>
        <dbReference type="SAM" id="MobiDB-lite"/>
    </source>
</evidence>
<sequence>MDLDVRVVKIILLDLPTGEKASSSDSRPQKATRTTKTSSLRSACCSWLCCSGGGSSSNRADGDHQQQQSRRSGGDGCLRLSNGAAPPSGSDSCHSVYEVASADPRQGISTSTINHTYSTINTVNNTTNMKNGRKISPISSDLPPFSLRHPQAAVIRQKGCMTTTTVLITSAESTTMADCRRFLSGGRLESFQNKLVDMWSNGLLSGGNNRRVNNMRQATQQQHKFSLEQQPNRDEAQVVLANRGTRSLPATFRPQYHTSSLPASIADCLKLAASPAALERALEMMETEEEEATAVNKSSGYYFEQPHLLYSTSTDRQQAVCTAPNAESKRSKASRTTLTTTVSPLVW</sequence>
<dbReference type="Proteomes" id="UP000887574">
    <property type="component" value="Unplaced"/>
</dbReference>
<feature type="region of interest" description="Disordered" evidence="1">
    <location>
        <begin position="323"/>
        <end position="347"/>
    </location>
</feature>
<dbReference type="WBParaSite" id="jg16343">
    <property type="protein sequence ID" value="jg16343"/>
    <property type="gene ID" value="jg16343"/>
</dbReference>
<keyword evidence="2" id="KW-1185">Reference proteome</keyword>
<feature type="region of interest" description="Disordered" evidence="1">
    <location>
        <begin position="56"/>
        <end position="93"/>
    </location>
</feature>
<reference evidence="3" key="1">
    <citation type="submission" date="2022-11" db="UniProtKB">
        <authorList>
            <consortium name="WormBaseParasite"/>
        </authorList>
    </citation>
    <scope>IDENTIFICATION</scope>
</reference>
<proteinExistence type="predicted"/>